<dbReference type="EMBL" id="FNLL01000006">
    <property type="protein sequence ID" value="SDU26779.1"/>
    <property type="molecule type" value="Genomic_DNA"/>
</dbReference>
<dbReference type="Proteomes" id="UP000199608">
    <property type="component" value="Unassembled WGS sequence"/>
</dbReference>
<protein>
    <recommendedName>
        <fullName evidence="1">DUF7210 domain-containing protein</fullName>
    </recommendedName>
</protein>
<feature type="domain" description="DUF7210" evidence="1">
    <location>
        <begin position="11"/>
        <end position="45"/>
    </location>
</feature>
<organism evidence="2 3">
    <name type="scientific">Desulfobacula phenolica</name>
    <dbReference type="NCBI Taxonomy" id="90732"/>
    <lineage>
        <taxon>Bacteria</taxon>
        <taxon>Pseudomonadati</taxon>
        <taxon>Thermodesulfobacteriota</taxon>
        <taxon>Desulfobacteria</taxon>
        <taxon>Desulfobacterales</taxon>
        <taxon>Desulfobacteraceae</taxon>
        <taxon>Desulfobacula</taxon>
    </lineage>
</organism>
<dbReference type="RefSeq" id="WP_175530333.1">
    <property type="nucleotide sequence ID" value="NZ_FNLL01000006.1"/>
</dbReference>
<proteinExistence type="predicted"/>
<sequence length="51" mass="5803">MADPKEKKDIKLVAVEPILHDGEKIAPGETFMTDNKQADRLLKKKRAEKVK</sequence>
<accession>A0A1H2H4W6</accession>
<evidence type="ECO:0000313" key="3">
    <source>
        <dbReference type="Proteomes" id="UP000199608"/>
    </source>
</evidence>
<reference evidence="3" key="1">
    <citation type="submission" date="2016-10" db="EMBL/GenBank/DDBJ databases">
        <authorList>
            <person name="Varghese N."/>
            <person name="Submissions S."/>
        </authorList>
    </citation>
    <scope>NUCLEOTIDE SEQUENCE [LARGE SCALE GENOMIC DNA]</scope>
    <source>
        <strain evidence="3">DSM 3384</strain>
    </source>
</reference>
<dbReference type="Pfam" id="PF23843">
    <property type="entry name" value="DUF7210"/>
    <property type="match status" value="1"/>
</dbReference>
<evidence type="ECO:0000259" key="1">
    <source>
        <dbReference type="Pfam" id="PF23843"/>
    </source>
</evidence>
<evidence type="ECO:0000313" key="2">
    <source>
        <dbReference type="EMBL" id="SDU26779.1"/>
    </source>
</evidence>
<dbReference type="AlphaFoldDB" id="A0A1H2H4W6"/>
<keyword evidence="3" id="KW-1185">Reference proteome</keyword>
<name>A0A1H2H4W6_9BACT</name>
<dbReference type="InterPro" id="IPR055634">
    <property type="entry name" value="DUF7210"/>
</dbReference>
<gene>
    <name evidence="2" type="ORF">SAMN04487931_10643</name>
</gene>